<feature type="compositionally biased region" description="Low complexity" evidence="1">
    <location>
        <begin position="151"/>
        <end position="161"/>
    </location>
</feature>
<comment type="caution">
    <text evidence="2">The sequence shown here is derived from an EMBL/GenBank/DDBJ whole genome shotgun (WGS) entry which is preliminary data.</text>
</comment>
<dbReference type="EMBL" id="JAFEUZ010000032">
    <property type="protein sequence ID" value="KAG5470625.1"/>
    <property type="molecule type" value="Genomic_DNA"/>
</dbReference>
<feature type="compositionally biased region" description="Low complexity" evidence="1">
    <location>
        <begin position="37"/>
        <end position="46"/>
    </location>
</feature>
<dbReference type="OrthoDB" id="266643at2759"/>
<reference evidence="2 3" key="1">
    <citation type="submission" date="2021-03" db="EMBL/GenBank/DDBJ databases">
        <title>Leishmania (Mundinia) martiniquensis Genome sequencing and assembly.</title>
        <authorList>
            <person name="Almutairi H."/>
            <person name="Gatherer D."/>
        </authorList>
    </citation>
    <scope>NUCLEOTIDE SEQUENCE [LARGE SCALE GENOMIC DNA]</scope>
    <source>
        <strain evidence="2">LSCM1</strain>
    </source>
</reference>
<feature type="compositionally biased region" description="Basic and acidic residues" evidence="1">
    <location>
        <begin position="192"/>
        <end position="202"/>
    </location>
</feature>
<name>A0A836GRS4_9TRYP</name>
<evidence type="ECO:0000313" key="2">
    <source>
        <dbReference type="EMBL" id="KAG5470625.1"/>
    </source>
</evidence>
<evidence type="ECO:0000313" key="3">
    <source>
        <dbReference type="Proteomes" id="UP000673552"/>
    </source>
</evidence>
<feature type="compositionally biased region" description="Basic and acidic residues" evidence="1">
    <location>
        <begin position="68"/>
        <end position="85"/>
    </location>
</feature>
<organism evidence="2 3">
    <name type="scientific">Leishmania martiniquensis</name>
    <dbReference type="NCBI Taxonomy" id="1580590"/>
    <lineage>
        <taxon>Eukaryota</taxon>
        <taxon>Discoba</taxon>
        <taxon>Euglenozoa</taxon>
        <taxon>Kinetoplastea</taxon>
        <taxon>Metakinetoplastina</taxon>
        <taxon>Trypanosomatida</taxon>
        <taxon>Trypanosomatidae</taxon>
        <taxon>Leishmaniinae</taxon>
        <taxon>Leishmania</taxon>
    </lineage>
</organism>
<feature type="compositionally biased region" description="Basic and acidic residues" evidence="1">
    <location>
        <begin position="110"/>
        <end position="132"/>
    </location>
</feature>
<feature type="compositionally biased region" description="Low complexity" evidence="1">
    <location>
        <begin position="282"/>
        <end position="295"/>
    </location>
</feature>
<gene>
    <name evidence="2" type="ORF">LSCM1_01871</name>
</gene>
<proteinExistence type="predicted"/>
<dbReference type="GeneID" id="92511981"/>
<feature type="compositionally biased region" description="Basic and acidic residues" evidence="1">
    <location>
        <begin position="165"/>
        <end position="179"/>
    </location>
</feature>
<feature type="region of interest" description="Disordered" evidence="1">
    <location>
        <begin position="443"/>
        <end position="473"/>
    </location>
</feature>
<dbReference type="AlphaFoldDB" id="A0A836GRS4"/>
<keyword evidence="3" id="KW-1185">Reference proteome</keyword>
<sequence length="612" mass="65583">MGCASSKAVRRRRPLVEAAAIETVNELRAAAEDKSAPRAVRPASASDVNPLAELKAPAFSARAAQGKTRRDAKEKAKVEGRRKLTAETPKSSAEMSVADAPRPVDSPEYTLEKFKRLEGKRQHLGDRRDTLRSGDSLSPPADTVYLSFYGSSSLRPVSSGSARAHKSENGGEKEERHNSTESINAEAWPSENKYDPLVDSRPKSLPPLQAAEAGSSINGVTGAGTTSATNSLQERRSAGRQSSSRSNSLDCHSYALPPEIERKISPDADVEGNGGRSERSISRSSPAAERPPTASVQSERALAKVSSMSLRAPFEPYSDLGLRDVDDCLPPYEWAPRTLPVPPCDTGDVGQWVYGEKLFFEVAAAGATVSFQDPTMNMAREGVPTSEPTAAEDNEGTSPPLTLHTFYPCLPSAQWPSSTVEASVSAPGAFVATAECRPRVVNAPVQQAHSQQQQQRRSQAMYEGTANPSYSTTQYSQNGAVPRLAVPPALVDILVSEEGSYALPPPQSTLYTFYPAPSHVPTHHTCGVPDGSSGKLRADLHALSAMTTAAPRIYHDGNRSRGGIISVAGAGVGTHQYKPVTYLFDSPADDWLPSRRLPSPQRALYAEVIDMP</sequence>
<dbReference type="RefSeq" id="XP_067176018.1">
    <property type="nucleotide sequence ID" value="XM_067319469.1"/>
</dbReference>
<protein>
    <submittedName>
        <fullName evidence="2">Uncharacterized protein</fullName>
    </submittedName>
</protein>
<dbReference type="KEGG" id="lmat:92511981"/>
<dbReference type="Proteomes" id="UP000673552">
    <property type="component" value="Chromosome 32"/>
</dbReference>
<evidence type="ECO:0000256" key="1">
    <source>
        <dbReference type="SAM" id="MobiDB-lite"/>
    </source>
</evidence>
<accession>A0A836GRS4</accession>
<feature type="region of interest" description="Disordered" evidence="1">
    <location>
        <begin position="30"/>
        <end position="300"/>
    </location>
</feature>
<feature type="compositionally biased region" description="Polar residues" evidence="1">
    <location>
        <begin position="215"/>
        <end position="232"/>
    </location>
</feature>
<feature type="compositionally biased region" description="Low complexity" evidence="1">
    <location>
        <begin position="239"/>
        <end position="248"/>
    </location>
</feature>
<feature type="compositionally biased region" description="Low complexity" evidence="1">
    <location>
        <begin position="446"/>
        <end position="460"/>
    </location>
</feature>